<organism evidence="1">
    <name type="scientific">viral metagenome</name>
    <dbReference type="NCBI Taxonomy" id="1070528"/>
    <lineage>
        <taxon>unclassified sequences</taxon>
        <taxon>metagenomes</taxon>
        <taxon>organismal metagenomes</taxon>
    </lineage>
</organism>
<evidence type="ECO:0000313" key="1">
    <source>
        <dbReference type="EMBL" id="QJA89627.1"/>
    </source>
</evidence>
<protein>
    <submittedName>
        <fullName evidence="1">Uncharacterized protein</fullName>
    </submittedName>
</protein>
<name>A0A6M3L4B6_9ZZZZ</name>
<sequence length="77" mass="8850">MTICEECKNETARTFWTPNDPRHLCKSCKFKNRIIPAPLSMNPVLYVQTMAREIIKEKSSVGPLGDLKKRVYRGPGR</sequence>
<gene>
    <name evidence="1" type="ORF">MM415B02524_0012</name>
</gene>
<dbReference type="AlphaFoldDB" id="A0A6M3L4B6"/>
<proteinExistence type="predicted"/>
<accession>A0A6M3L4B6</accession>
<reference evidence="1" key="1">
    <citation type="submission" date="2020-03" db="EMBL/GenBank/DDBJ databases">
        <title>The deep terrestrial virosphere.</title>
        <authorList>
            <person name="Holmfeldt K."/>
            <person name="Nilsson E."/>
            <person name="Simone D."/>
            <person name="Lopez-Fernandez M."/>
            <person name="Wu X."/>
            <person name="de Brujin I."/>
            <person name="Lundin D."/>
            <person name="Andersson A."/>
            <person name="Bertilsson S."/>
            <person name="Dopson M."/>
        </authorList>
    </citation>
    <scope>NUCLEOTIDE SEQUENCE</scope>
    <source>
        <strain evidence="1">MM415B02524</strain>
    </source>
</reference>
<dbReference type="EMBL" id="MT142857">
    <property type="protein sequence ID" value="QJA89627.1"/>
    <property type="molecule type" value="Genomic_DNA"/>
</dbReference>